<evidence type="ECO:0008006" key="8">
    <source>
        <dbReference type="Google" id="ProtNLM"/>
    </source>
</evidence>
<feature type="region of interest" description="Disordered" evidence="2">
    <location>
        <begin position="569"/>
        <end position="588"/>
    </location>
</feature>
<dbReference type="PANTHER" id="PTHR32208">
    <property type="entry name" value="SECRETED PROTEIN-RELATED"/>
    <property type="match status" value="1"/>
</dbReference>
<dbReference type="InterPro" id="IPR011043">
    <property type="entry name" value="Gal_Oxase/kelch_b-propeller"/>
</dbReference>
<proteinExistence type="predicted"/>
<feature type="chain" id="PRO_5046735210" description="Glyoxal oxidase" evidence="3">
    <location>
        <begin position="17"/>
        <end position="610"/>
    </location>
</feature>
<dbReference type="Proteomes" id="UP001527925">
    <property type="component" value="Unassembled WGS sequence"/>
</dbReference>
<comment type="caution">
    <text evidence="6">The sequence shown here is derived from an EMBL/GenBank/DDBJ whole genome shotgun (WGS) entry which is preliminary data.</text>
</comment>
<keyword evidence="7" id="KW-1185">Reference proteome</keyword>
<dbReference type="InterPro" id="IPR014756">
    <property type="entry name" value="Ig_E-set"/>
</dbReference>
<dbReference type="SUPFAM" id="SSF50965">
    <property type="entry name" value="Galactose oxidase, central domain"/>
    <property type="match status" value="1"/>
</dbReference>
<dbReference type="Pfam" id="PF09118">
    <property type="entry name" value="GO-like_E_set"/>
    <property type="match status" value="1"/>
</dbReference>
<evidence type="ECO:0000256" key="3">
    <source>
        <dbReference type="SAM" id="SignalP"/>
    </source>
</evidence>
<evidence type="ECO:0000313" key="7">
    <source>
        <dbReference type="Proteomes" id="UP001527925"/>
    </source>
</evidence>
<name>A0ABR4N1X1_9FUNG</name>
<sequence length="610" mass="65955">MKTSFLALAAASLAAADDVGVWTSAGSTGVVCIHTAQLPNMRLVCTERPHSYYPTNANTKGELSAEIDILNGADINGFGPWTSKITPRHVDTNPFCGGHAQMANGAIFHIGGDPYGLLSDNTTNNYADGRQGRRIYNPCPVGAPASCVGSWTTLPSMTSQRWYPTVATLGDGTNIIIGGTTINLDMGHLNASENNPTYEYWPAKPGSWPRHLDILSWAYPFMLYPMVFVLPSEKVFLFVSNKTVIIDPKTDELSFTVPDLPVLDHAPWIYPYTPTMTVLPMTLANDYKFTLQLCGGSKMSNSDASPMCWQITPEDANPTWKRVDDMPRARLMIDSIILPDGKILYVNGASGGVAGGDAGDANNAYGPVMIPDLFDPTAPAGKQWTSLAPAKNYRLYHSGVILLESGHVVTTGSEMDNYDDYWKYNKTNCKPYVKQFNAGCTSPFNTNLERFAPPYMQRAERNGRPVISKAPASTSYKSTFIVEMSTPMDKVARVTFIRYTTTTHQTNTDQRFVELPILQRNDKSMVVMAPDAAGRAPPGNWMLFVLDKDGVPSVAKTVLLEHGNLTLVPGAPTARPSPTAAPQAPSTGGAEALAGSLLAGGVAALLSLLL</sequence>
<evidence type="ECO:0000313" key="6">
    <source>
        <dbReference type="EMBL" id="KAL2913495.1"/>
    </source>
</evidence>
<dbReference type="InterPro" id="IPR013783">
    <property type="entry name" value="Ig-like_fold"/>
</dbReference>
<dbReference type="SUPFAM" id="SSF81296">
    <property type="entry name" value="E set domains"/>
    <property type="match status" value="1"/>
</dbReference>
<evidence type="ECO:0000259" key="5">
    <source>
        <dbReference type="Pfam" id="PF09118"/>
    </source>
</evidence>
<reference evidence="6 7" key="1">
    <citation type="submission" date="2023-09" db="EMBL/GenBank/DDBJ databases">
        <title>Pangenome analysis of Batrachochytrium dendrobatidis and related Chytrids.</title>
        <authorList>
            <person name="Yacoub M.N."/>
            <person name="Stajich J.E."/>
            <person name="James T.Y."/>
        </authorList>
    </citation>
    <scope>NUCLEOTIDE SEQUENCE [LARGE SCALE GENOMIC DNA]</scope>
    <source>
        <strain evidence="6 7">JEL0888</strain>
    </source>
</reference>
<protein>
    <recommendedName>
        <fullName evidence="8">Glyoxal oxidase</fullName>
    </recommendedName>
</protein>
<dbReference type="PANTHER" id="PTHR32208:SF21">
    <property type="entry name" value="LOW QUALITY PROTEIN: ALDEHYDE OXIDASE GLOX-LIKE"/>
    <property type="match status" value="1"/>
</dbReference>
<dbReference type="InterPro" id="IPR009880">
    <property type="entry name" value="Glyoxal_oxidase_N"/>
</dbReference>
<keyword evidence="1 3" id="KW-0732">Signal</keyword>
<feature type="domain" description="Galactose oxidase-like Early set" evidence="5">
    <location>
        <begin position="464"/>
        <end position="558"/>
    </location>
</feature>
<evidence type="ECO:0000256" key="1">
    <source>
        <dbReference type="ARBA" id="ARBA00022729"/>
    </source>
</evidence>
<dbReference type="InterPro" id="IPR037293">
    <property type="entry name" value="Gal_Oxidase_central_sf"/>
</dbReference>
<evidence type="ECO:0000259" key="4">
    <source>
        <dbReference type="Pfam" id="PF07250"/>
    </source>
</evidence>
<organism evidence="6 7">
    <name type="scientific">Polyrhizophydium stewartii</name>
    <dbReference type="NCBI Taxonomy" id="2732419"/>
    <lineage>
        <taxon>Eukaryota</taxon>
        <taxon>Fungi</taxon>
        <taxon>Fungi incertae sedis</taxon>
        <taxon>Chytridiomycota</taxon>
        <taxon>Chytridiomycota incertae sedis</taxon>
        <taxon>Chytridiomycetes</taxon>
        <taxon>Rhizophydiales</taxon>
        <taxon>Rhizophydiales incertae sedis</taxon>
        <taxon>Polyrhizophydium</taxon>
    </lineage>
</organism>
<dbReference type="EMBL" id="JADGIZ020000045">
    <property type="protein sequence ID" value="KAL2913495.1"/>
    <property type="molecule type" value="Genomic_DNA"/>
</dbReference>
<dbReference type="Gene3D" id="2.130.10.80">
    <property type="entry name" value="Galactose oxidase/kelch, beta-propeller"/>
    <property type="match status" value="1"/>
</dbReference>
<dbReference type="CDD" id="cd02851">
    <property type="entry name" value="E_set_GO_C"/>
    <property type="match status" value="1"/>
</dbReference>
<accession>A0ABR4N1X1</accession>
<dbReference type="InterPro" id="IPR015202">
    <property type="entry name" value="GO-like_E_set"/>
</dbReference>
<gene>
    <name evidence="6" type="ORF">HK105_206955</name>
</gene>
<dbReference type="Gene3D" id="2.60.40.10">
    <property type="entry name" value="Immunoglobulins"/>
    <property type="match status" value="1"/>
</dbReference>
<feature type="domain" description="Glyoxal oxidase N-terminal" evidence="4">
    <location>
        <begin position="81"/>
        <end position="421"/>
    </location>
</feature>
<feature type="signal peptide" evidence="3">
    <location>
        <begin position="1"/>
        <end position="16"/>
    </location>
</feature>
<dbReference type="Pfam" id="PF07250">
    <property type="entry name" value="Glyoxal_oxid_N"/>
    <property type="match status" value="1"/>
</dbReference>
<evidence type="ECO:0000256" key="2">
    <source>
        <dbReference type="SAM" id="MobiDB-lite"/>
    </source>
</evidence>